<feature type="transmembrane region" description="Helical" evidence="7">
    <location>
        <begin position="76"/>
        <end position="100"/>
    </location>
</feature>
<feature type="transmembrane region" description="Helical" evidence="7">
    <location>
        <begin position="182"/>
        <end position="204"/>
    </location>
</feature>
<evidence type="ECO:0000256" key="3">
    <source>
        <dbReference type="ARBA" id="ARBA00022475"/>
    </source>
</evidence>
<comment type="similarity">
    <text evidence="7">Belongs to the binding-protein-dependent transport system permease family.</text>
</comment>
<evidence type="ECO:0000256" key="5">
    <source>
        <dbReference type="ARBA" id="ARBA00022989"/>
    </source>
</evidence>
<dbReference type="PANTHER" id="PTHR43744:SF9">
    <property type="entry name" value="POLYGALACTURONAN_RHAMNOGALACTURONAN TRANSPORT SYSTEM PERMEASE PROTEIN YTCP"/>
    <property type="match status" value="1"/>
</dbReference>
<dbReference type="GO" id="GO:0055085">
    <property type="term" value="P:transmembrane transport"/>
    <property type="evidence" value="ECO:0007669"/>
    <property type="project" value="InterPro"/>
</dbReference>
<evidence type="ECO:0000256" key="2">
    <source>
        <dbReference type="ARBA" id="ARBA00022448"/>
    </source>
</evidence>
<evidence type="ECO:0000256" key="7">
    <source>
        <dbReference type="RuleBase" id="RU363032"/>
    </source>
</evidence>
<gene>
    <name evidence="9" type="ORF">GC093_01415</name>
</gene>
<feature type="transmembrane region" description="Helical" evidence="7">
    <location>
        <begin position="12"/>
        <end position="31"/>
    </location>
</feature>
<feature type="domain" description="ABC transmembrane type-1" evidence="8">
    <location>
        <begin position="74"/>
        <end position="273"/>
    </location>
</feature>
<dbReference type="PROSITE" id="PS50928">
    <property type="entry name" value="ABC_TM1"/>
    <property type="match status" value="1"/>
</dbReference>
<evidence type="ECO:0000256" key="6">
    <source>
        <dbReference type="ARBA" id="ARBA00023136"/>
    </source>
</evidence>
<evidence type="ECO:0000313" key="10">
    <source>
        <dbReference type="Proteomes" id="UP000641588"/>
    </source>
</evidence>
<accession>A0A972K0N9</accession>
<proteinExistence type="inferred from homology"/>
<keyword evidence="2 7" id="KW-0813">Transport</keyword>
<dbReference type="AlphaFoldDB" id="A0A972K0N9"/>
<keyword evidence="3" id="KW-1003">Cell membrane</keyword>
<evidence type="ECO:0000313" key="9">
    <source>
        <dbReference type="EMBL" id="NOU91897.1"/>
    </source>
</evidence>
<evidence type="ECO:0000256" key="1">
    <source>
        <dbReference type="ARBA" id="ARBA00004651"/>
    </source>
</evidence>
<dbReference type="EMBL" id="WHOD01000005">
    <property type="protein sequence ID" value="NOU91897.1"/>
    <property type="molecule type" value="Genomic_DNA"/>
</dbReference>
<dbReference type="InterPro" id="IPR000515">
    <property type="entry name" value="MetI-like"/>
</dbReference>
<evidence type="ECO:0000256" key="4">
    <source>
        <dbReference type="ARBA" id="ARBA00022692"/>
    </source>
</evidence>
<keyword evidence="6 7" id="KW-0472">Membrane</keyword>
<sequence>MTRRTTGEKIFGYVNGLLLIIFSISILYPFINIIAISFSSTAAANTGSITIFPIGFNIAAYKYLANYSQLLTGFNVTMFVTIVGTALNLIFTVVTAYPLSRKYLPYRKPVKFFLLLTMLFPPGIVQLYILYINLNLIDSIWVLIIPGLINTFNVIVMISFFETIPQDIIDASRIDGLSEIQMIIRIIFPLSMAAISTIGLFYAVDHWNAWFNGSIFINTKDKWPLQLVLKNILSTTIAADTNVDTGTIPPAYQIQMAMVFITTLPILLVYPFIQKYFVKGVMIGGIKG</sequence>
<feature type="transmembrane region" description="Helical" evidence="7">
    <location>
        <begin position="252"/>
        <end position="273"/>
    </location>
</feature>
<organism evidence="9 10">
    <name type="scientific">Paenibacillus foliorum</name>
    <dbReference type="NCBI Taxonomy" id="2654974"/>
    <lineage>
        <taxon>Bacteria</taxon>
        <taxon>Bacillati</taxon>
        <taxon>Bacillota</taxon>
        <taxon>Bacilli</taxon>
        <taxon>Bacillales</taxon>
        <taxon>Paenibacillaceae</taxon>
        <taxon>Paenibacillus</taxon>
    </lineage>
</organism>
<name>A0A972K0N9_9BACL</name>
<dbReference type="GO" id="GO:0005886">
    <property type="term" value="C:plasma membrane"/>
    <property type="evidence" value="ECO:0007669"/>
    <property type="project" value="UniProtKB-SubCell"/>
</dbReference>
<dbReference type="Gene3D" id="1.10.3720.10">
    <property type="entry name" value="MetI-like"/>
    <property type="match status" value="1"/>
</dbReference>
<dbReference type="PANTHER" id="PTHR43744">
    <property type="entry name" value="ABC TRANSPORTER PERMEASE PROTEIN MG189-RELATED-RELATED"/>
    <property type="match status" value="1"/>
</dbReference>
<comment type="subcellular location">
    <subcellularLocation>
        <location evidence="1 7">Cell membrane</location>
        <topology evidence="1 7">Multi-pass membrane protein</topology>
    </subcellularLocation>
</comment>
<feature type="transmembrane region" description="Helical" evidence="7">
    <location>
        <begin position="112"/>
        <end position="134"/>
    </location>
</feature>
<dbReference type="Proteomes" id="UP000641588">
    <property type="component" value="Unassembled WGS sequence"/>
</dbReference>
<protein>
    <submittedName>
        <fullName evidence="9">ABC transporter permease subunit</fullName>
    </submittedName>
</protein>
<dbReference type="InterPro" id="IPR035906">
    <property type="entry name" value="MetI-like_sf"/>
</dbReference>
<dbReference type="Pfam" id="PF00528">
    <property type="entry name" value="BPD_transp_1"/>
    <property type="match status" value="1"/>
</dbReference>
<feature type="transmembrane region" description="Helical" evidence="7">
    <location>
        <begin position="140"/>
        <end position="161"/>
    </location>
</feature>
<evidence type="ECO:0000259" key="8">
    <source>
        <dbReference type="PROSITE" id="PS50928"/>
    </source>
</evidence>
<keyword evidence="4 7" id="KW-0812">Transmembrane</keyword>
<comment type="caution">
    <text evidence="9">The sequence shown here is derived from an EMBL/GenBank/DDBJ whole genome shotgun (WGS) entry which is preliminary data.</text>
</comment>
<dbReference type="RefSeq" id="WP_171650073.1">
    <property type="nucleotide sequence ID" value="NZ_WHOD01000005.1"/>
</dbReference>
<keyword evidence="10" id="KW-1185">Reference proteome</keyword>
<reference evidence="9" key="1">
    <citation type="submission" date="2019-10" db="EMBL/GenBank/DDBJ databases">
        <title>Description of Paenibacillus glebae sp. nov.</title>
        <authorList>
            <person name="Carlier A."/>
            <person name="Qi S."/>
        </authorList>
    </citation>
    <scope>NUCLEOTIDE SEQUENCE</scope>
    <source>
        <strain evidence="9">LMG 31456</strain>
    </source>
</reference>
<keyword evidence="5 7" id="KW-1133">Transmembrane helix</keyword>
<dbReference type="CDD" id="cd06261">
    <property type="entry name" value="TM_PBP2"/>
    <property type="match status" value="1"/>
</dbReference>
<dbReference type="SUPFAM" id="SSF161098">
    <property type="entry name" value="MetI-like"/>
    <property type="match status" value="1"/>
</dbReference>